<evidence type="ECO:0000256" key="4">
    <source>
        <dbReference type="ARBA" id="ARBA00022605"/>
    </source>
</evidence>
<evidence type="ECO:0000313" key="11">
    <source>
        <dbReference type="Proteomes" id="UP000515847"/>
    </source>
</evidence>
<evidence type="ECO:0000256" key="3">
    <source>
        <dbReference type="ARBA" id="ARBA00013085"/>
    </source>
</evidence>
<evidence type="ECO:0000256" key="6">
    <source>
        <dbReference type="ARBA" id="ARBA00023102"/>
    </source>
</evidence>
<evidence type="ECO:0000259" key="9">
    <source>
        <dbReference type="Pfam" id="PF02811"/>
    </source>
</evidence>
<dbReference type="NCBIfam" id="NF005596">
    <property type="entry name" value="PRK07328.1"/>
    <property type="match status" value="1"/>
</dbReference>
<dbReference type="UniPathway" id="UPA00031">
    <property type="reaction ID" value="UER00013"/>
</dbReference>
<dbReference type="GO" id="GO:0004401">
    <property type="term" value="F:histidinol-phosphatase activity"/>
    <property type="evidence" value="ECO:0007669"/>
    <property type="project" value="UniProtKB-UniRule"/>
</dbReference>
<feature type="domain" description="PHP" evidence="9">
    <location>
        <begin position="4"/>
        <end position="185"/>
    </location>
</feature>
<dbReference type="CDD" id="cd12110">
    <property type="entry name" value="PHP_HisPPase_Hisj_like"/>
    <property type="match status" value="1"/>
</dbReference>
<dbReference type="Pfam" id="PF02811">
    <property type="entry name" value="PHP"/>
    <property type="match status" value="1"/>
</dbReference>
<keyword evidence="6 8" id="KW-0368">Histidine biosynthesis</keyword>
<evidence type="ECO:0000256" key="1">
    <source>
        <dbReference type="ARBA" id="ARBA00004970"/>
    </source>
</evidence>
<gene>
    <name evidence="10" type="ORF">BR63_01460</name>
</gene>
<dbReference type="InterPro" id="IPR016195">
    <property type="entry name" value="Pol/histidinol_Pase-like"/>
</dbReference>
<evidence type="ECO:0000256" key="2">
    <source>
        <dbReference type="ARBA" id="ARBA00009152"/>
    </source>
</evidence>
<evidence type="ECO:0000256" key="5">
    <source>
        <dbReference type="ARBA" id="ARBA00022801"/>
    </source>
</evidence>
<dbReference type="RefSeq" id="WP_034423293.1">
    <property type="nucleotide sequence ID" value="NZ_CP045798.1"/>
</dbReference>
<name>A0A7G6DZ49_THEFR</name>
<dbReference type="SUPFAM" id="SSF89550">
    <property type="entry name" value="PHP domain-like"/>
    <property type="match status" value="1"/>
</dbReference>
<reference evidence="10 11" key="1">
    <citation type="journal article" date="2019" name="Front. Microbiol.">
        <title>Thermoanaerosceptrum fracticalcis gen. nov. sp. nov., a Novel Fumarate-Fermenting Microorganism From a Deep Fractured Carbonate Aquifer of the US Great Basin.</title>
        <authorList>
            <person name="Hamilton-Brehm S.D."/>
            <person name="Stewart L.E."/>
            <person name="Zavarin M."/>
            <person name="Caldwell M."/>
            <person name="Lawson P.A."/>
            <person name="Onstott T.C."/>
            <person name="Grzymski J."/>
            <person name="Neveux I."/>
            <person name="Lollar B.S."/>
            <person name="Russell C.E."/>
            <person name="Moser D.P."/>
        </authorList>
    </citation>
    <scope>NUCLEOTIDE SEQUENCE [LARGE SCALE GENOMIC DNA]</scope>
    <source>
        <strain evidence="10 11">DRI-13</strain>
    </source>
</reference>
<proteinExistence type="inferred from homology"/>
<dbReference type="OrthoDB" id="9775255at2"/>
<protein>
    <recommendedName>
        <fullName evidence="3 8">Histidinol-phosphatase</fullName>
        <shortName evidence="8">HolPase</shortName>
        <ecNumber evidence="3 8">3.1.3.15</ecNumber>
    </recommendedName>
</protein>
<dbReference type="GO" id="GO:0005737">
    <property type="term" value="C:cytoplasm"/>
    <property type="evidence" value="ECO:0007669"/>
    <property type="project" value="TreeGrafter"/>
</dbReference>
<dbReference type="EMBL" id="CP045798">
    <property type="protein sequence ID" value="QNB45103.1"/>
    <property type="molecule type" value="Genomic_DNA"/>
</dbReference>
<dbReference type="KEGG" id="tfr:BR63_01460"/>
<evidence type="ECO:0000256" key="7">
    <source>
        <dbReference type="ARBA" id="ARBA00049158"/>
    </source>
</evidence>
<comment type="catalytic activity">
    <reaction evidence="7 8">
        <text>L-histidinol phosphate + H2O = L-histidinol + phosphate</text>
        <dbReference type="Rhea" id="RHEA:14465"/>
        <dbReference type="ChEBI" id="CHEBI:15377"/>
        <dbReference type="ChEBI" id="CHEBI:43474"/>
        <dbReference type="ChEBI" id="CHEBI:57699"/>
        <dbReference type="ChEBI" id="CHEBI:57980"/>
        <dbReference type="EC" id="3.1.3.15"/>
    </reaction>
</comment>
<dbReference type="InterPro" id="IPR004013">
    <property type="entry name" value="PHP_dom"/>
</dbReference>
<dbReference type="InterPro" id="IPR010140">
    <property type="entry name" value="Histidinol_P_phosphatase_HisJ"/>
</dbReference>
<dbReference type="NCBIfam" id="TIGR01856">
    <property type="entry name" value="hisJ_fam"/>
    <property type="match status" value="1"/>
</dbReference>
<dbReference type="PANTHER" id="PTHR21039">
    <property type="entry name" value="HISTIDINOL PHOSPHATASE-RELATED"/>
    <property type="match status" value="1"/>
</dbReference>
<dbReference type="Proteomes" id="UP000515847">
    <property type="component" value="Chromosome"/>
</dbReference>
<comment type="pathway">
    <text evidence="1 8">Amino-acid biosynthesis; L-histidine biosynthesis; L-histidine from 5-phospho-alpha-D-ribose 1-diphosphate: step 8/9.</text>
</comment>
<keyword evidence="5 8" id="KW-0378">Hydrolase</keyword>
<dbReference type="AlphaFoldDB" id="A0A7G6DZ49"/>
<dbReference type="EC" id="3.1.3.15" evidence="3 8"/>
<dbReference type="Gene3D" id="3.20.20.140">
    <property type="entry name" value="Metal-dependent hydrolases"/>
    <property type="match status" value="1"/>
</dbReference>
<dbReference type="GO" id="GO:0000105">
    <property type="term" value="P:L-histidine biosynthetic process"/>
    <property type="evidence" value="ECO:0007669"/>
    <property type="project" value="UniProtKB-UniRule"/>
</dbReference>
<organism evidence="10 11">
    <name type="scientific">Thermanaerosceptrum fracticalcis</name>
    <dbReference type="NCBI Taxonomy" id="1712410"/>
    <lineage>
        <taxon>Bacteria</taxon>
        <taxon>Bacillati</taxon>
        <taxon>Bacillota</taxon>
        <taxon>Clostridia</taxon>
        <taxon>Eubacteriales</taxon>
        <taxon>Peptococcaceae</taxon>
        <taxon>Thermanaerosceptrum</taxon>
    </lineage>
</organism>
<keyword evidence="4 8" id="KW-0028">Amino-acid biosynthesis</keyword>
<dbReference type="PANTHER" id="PTHR21039:SF0">
    <property type="entry name" value="HISTIDINOL-PHOSPHATASE"/>
    <property type="match status" value="1"/>
</dbReference>
<comment type="similarity">
    <text evidence="2 8">Belongs to the PHP hydrolase family. HisK subfamily.</text>
</comment>
<accession>A0A7G6DZ49</accession>
<sequence>MLVDYHVHALGHLTSRHTLENLEAYLRQAKTRGVREVGFAEHDRYLSDGYYDFPNLEKARSLVEGVSVRIGLECDYFPNKLEEIKKKISAYPFDFVIGSIHYIDNWMFDHPDYIEDFKKWDMDELYEAYYRLLAESAKSGFFDIIGHPDLIKIYGHRPKTNVVYLAEPALKAIKEADVVVEINTNGWHKPVGEVYPSKELLAAFCAYGVPITLSSDAHQADQVGRDLEKARNMAYEVGYRELATFKGRKRSMVEIS</sequence>
<evidence type="ECO:0000313" key="10">
    <source>
        <dbReference type="EMBL" id="QNB45103.1"/>
    </source>
</evidence>
<keyword evidence="11" id="KW-1185">Reference proteome</keyword>
<evidence type="ECO:0000256" key="8">
    <source>
        <dbReference type="RuleBase" id="RU366003"/>
    </source>
</evidence>